<keyword evidence="3" id="KW-1185">Reference proteome</keyword>
<dbReference type="Pfam" id="PF21866">
    <property type="entry name" value="DUF6915"/>
    <property type="match status" value="1"/>
</dbReference>
<feature type="domain" description="DUF6915" evidence="1">
    <location>
        <begin position="2"/>
        <end position="104"/>
    </location>
</feature>
<evidence type="ECO:0000313" key="3">
    <source>
        <dbReference type="Proteomes" id="UP000649829"/>
    </source>
</evidence>
<dbReference type="Proteomes" id="UP000649829">
    <property type="component" value="Unassembled WGS sequence"/>
</dbReference>
<dbReference type="AlphaFoldDB" id="A0A917T8J3"/>
<comment type="caution">
    <text evidence="2">The sequence shown here is derived from an EMBL/GenBank/DDBJ whole genome shotgun (WGS) entry which is preliminary data.</text>
</comment>
<organism evidence="2 3">
    <name type="scientific">Pseudooceanicola nanhaiensis</name>
    <dbReference type="NCBI Taxonomy" id="375761"/>
    <lineage>
        <taxon>Bacteria</taxon>
        <taxon>Pseudomonadati</taxon>
        <taxon>Pseudomonadota</taxon>
        <taxon>Alphaproteobacteria</taxon>
        <taxon>Rhodobacterales</taxon>
        <taxon>Paracoccaceae</taxon>
        <taxon>Pseudooceanicola</taxon>
    </lineage>
</organism>
<name>A0A917T8J3_9RHOB</name>
<evidence type="ECO:0000259" key="1">
    <source>
        <dbReference type="Pfam" id="PF21866"/>
    </source>
</evidence>
<evidence type="ECO:0000313" key="2">
    <source>
        <dbReference type="EMBL" id="GGM13295.1"/>
    </source>
</evidence>
<accession>A0A917T8J3</accession>
<gene>
    <name evidence="2" type="ORF">GCM10011534_39170</name>
</gene>
<dbReference type="InterPro" id="IPR054061">
    <property type="entry name" value="DUF6915"/>
</dbReference>
<protein>
    <recommendedName>
        <fullName evidence="1">DUF6915 domain-containing protein</fullName>
    </recommendedName>
</protein>
<sequence>MAHPLHHAESSARKLGGKPADYQTVHDWFDASKEHLAIFTHRALRHHTQGIFEAERVFGLTLTNAAGRVIPVRWIGEQHVREDCQGRIPSLADWLGRIQPEPWMANGHIDLMAREPVGDPRTEWLAEVAEGKTILGLKDWMEARGS</sequence>
<dbReference type="RefSeq" id="WP_028288517.1">
    <property type="nucleotide sequence ID" value="NZ_BMLF01000005.1"/>
</dbReference>
<proteinExistence type="predicted"/>
<reference evidence="2" key="2">
    <citation type="submission" date="2020-09" db="EMBL/GenBank/DDBJ databases">
        <authorList>
            <person name="Sun Q."/>
            <person name="Zhou Y."/>
        </authorList>
    </citation>
    <scope>NUCLEOTIDE SEQUENCE</scope>
    <source>
        <strain evidence="2">CGMCC 1.6293</strain>
    </source>
</reference>
<reference evidence="2" key="1">
    <citation type="journal article" date="2014" name="Int. J. Syst. Evol. Microbiol.">
        <title>Complete genome sequence of Corynebacterium casei LMG S-19264T (=DSM 44701T), isolated from a smear-ripened cheese.</title>
        <authorList>
            <consortium name="US DOE Joint Genome Institute (JGI-PGF)"/>
            <person name="Walter F."/>
            <person name="Albersmeier A."/>
            <person name="Kalinowski J."/>
            <person name="Ruckert C."/>
        </authorList>
    </citation>
    <scope>NUCLEOTIDE SEQUENCE</scope>
    <source>
        <strain evidence="2">CGMCC 1.6293</strain>
    </source>
</reference>
<dbReference type="EMBL" id="BMLF01000005">
    <property type="protein sequence ID" value="GGM13295.1"/>
    <property type="molecule type" value="Genomic_DNA"/>
</dbReference>